<gene>
    <name evidence="1" type="ORF">H0235_004607</name>
</gene>
<reference evidence="1" key="1">
    <citation type="journal article" date="2020" name="G3 (Bethesda)">
        <title>High-Quality Assemblies for Three Invasive Social Wasps from the &lt;i&gt;Vespula&lt;/i&gt; Genus.</title>
        <authorList>
            <person name="Harrop T.W.R."/>
            <person name="Guhlin J."/>
            <person name="McLaughlin G.M."/>
            <person name="Permina E."/>
            <person name="Stockwell P."/>
            <person name="Gilligan J."/>
            <person name="Le Lec M.F."/>
            <person name="Gruber M.A.M."/>
            <person name="Quinn O."/>
            <person name="Lovegrove M."/>
            <person name="Duncan E.J."/>
            <person name="Remnant E.J."/>
            <person name="Van Eeckhoven J."/>
            <person name="Graham B."/>
            <person name="Knapp R.A."/>
            <person name="Langford K.W."/>
            <person name="Kronenberg Z."/>
            <person name="Press M.O."/>
            <person name="Eacker S.M."/>
            <person name="Wilson-Rankin E.E."/>
            <person name="Purcell J."/>
            <person name="Lester P.J."/>
            <person name="Dearden P.K."/>
        </authorList>
    </citation>
    <scope>NUCLEOTIDE SEQUENCE</scope>
    <source>
        <strain evidence="1">Volc-1</strain>
    </source>
</reference>
<comment type="caution">
    <text evidence="1">The sequence shown here is derived from an EMBL/GenBank/DDBJ whole genome shotgun (WGS) entry which is preliminary data.</text>
</comment>
<accession>A0A834P7X0</accession>
<dbReference type="AlphaFoldDB" id="A0A834P7X0"/>
<evidence type="ECO:0000313" key="2">
    <source>
        <dbReference type="Proteomes" id="UP000600918"/>
    </source>
</evidence>
<proteinExistence type="predicted"/>
<name>A0A834P7X0_VESPE</name>
<dbReference type="EMBL" id="JACSDY010000003">
    <property type="protein sequence ID" value="KAF7431683.1"/>
    <property type="molecule type" value="Genomic_DNA"/>
</dbReference>
<dbReference type="Proteomes" id="UP000600918">
    <property type="component" value="Unassembled WGS sequence"/>
</dbReference>
<organism evidence="1 2">
    <name type="scientific">Vespula pensylvanica</name>
    <name type="common">Western yellow jacket</name>
    <name type="synonym">Wasp</name>
    <dbReference type="NCBI Taxonomy" id="30213"/>
    <lineage>
        <taxon>Eukaryota</taxon>
        <taxon>Metazoa</taxon>
        <taxon>Ecdysozoa</taxon>
        <taxon>Arthropoda</taxon>
        <taxon>Hexapoda</taxon>
        <taxon>Insecta</taxon>
        <taxon>Pterygota</taxon>
        <taxon>Neoptera</taxon>
        <taxon>Endopterygota</taxon>
        <taxon>Hymenoptera</taxon>
        <taxon>Apocrita</taxon>
        <taxon>Aculeata</taxon>
        <taxon>Vespoidea</taxon>
        <taxon>Vespidae</taxon>
        <taxon>Vespinae</taxon>
        <taxon>Vespula</taxon>
    </lineage>
</organism>
<keyword evidence="2" id="KW-1185">Reference proteome</keyword>
<protein>
    <submittedName>
        <fullName evidence="1">Uncharacterized protein</fullName>
    </submittedName>
</protein>
<sequence length="105" mass="12395">MRKGYKVGARVATVKEDKRKERKELIAQQGPTFTRHSDALRVFPTYPTLNFAVRRFWVTIRSSSLWRRKGRQVFGVGARRDRREYRSKVVSQLGPYSREDYESQG</sequence>
<evidence type="ECO:0000313" key="1">
    <source>
        <dbReference type="EMBL" id="KAF7431683.1"/>
    </source>
</evidence>